<proteinExistence type="predicted"/>
<dbReference type="HOGENOM" id="CLU_3307968_0_0_6"/>
<accession>Q489J6</accession>
<gene>
    <name evidence="1" type="ordered locus">CPS_0510</name>
</gene>
<reference evidence="1" key="1">
    <citation type="journal article" date="2005" name="Proc. Natl. Acad. Sci. U.S.A.">
        <title>The psychrophilic lifestyle as revealed by the genome sequence of Colwellia psychrerythraea 34H through genomic and proteomic analyses.</title>
        <authorList>
            <person name="Methe B.A."/>
            <person name="Nelson K.E."/>
            <person name="Deming J.W."/>
            <person name="Momen B."/>
            <person name="Melamud E."/>
            <person name="Zhang X."/>
            <person name="Moult J."/>
            <person name="Madupu R."/>
            <person name="Nelson W.C."/>
            <person name="Dodson R.J."/>
            <person name="Brinkac L.M."/>
            <person name="Daugherty S.C."/>
            <person name="Durkin A.S."/>
            <person name="DeBoy R.T."/>
            <person name="Kolonay J.F."/>
            <person name="Sullivan S.A."/>
            <person name="Zhou L."/>
            <person name="Davidsen T.M."/>
            <person name="Wu M."/>
            <person name="Huston A.L."/>
            <person name="Lewis M."/>
            <person name="Weaver B."/>
            <person name="Weidman J.F."/>
            <person name="Khouri H."/>
            <person name="Utterback T.R."/>
            <person name="Feldblyum T.V."/>
            <person name="Fraser C.M."/>
        </authorList>
    </citation>
    <scope>NUCLEOTIDE SEQUENCE [LARGE SCALE GENOMIC DNA]</scope>
    <source>
        <strain evidence="1">34H</strain>
    </source>
</reference>
<organism evidence="1 2">
    <name type="scientific">Colwellia psychrerythraea (strain 34H / ATCC BAA-681)</name>
    <name type="common">Vibrio psychroerythus</name>
    <dbReference type="NCBI Taxonomy" id="167879"/>
    <lineage>
        <taxon>Bacteria</taxon>
        <taxon>Pseudomonadati</taxon>
        <taxon>Pseudomonadota</taxon>
        <taxon>Gammaproteobacteria</taxon>
        <taxon>Alteromonadales</taxon>
        <taxon>Colwelliaceae</taxon>
        <taxon>Colwellia</taxon>
    </lineage>
</organism>
<protein>
    <submittedName>
        <fullName evidence="1">Uncharacterized protein</fullName>
    </submittedName>
</protein>
<evidence type="ECO:0000313" key="1">
    <source>
        <dbReference type="EMBL" id="AAZ25099.1"/>
    </source>
</evidence>
<name>Q489J6_COLP3</name>
<evidence type="ECO:0000313" key="2">
    <source>
        <dbReference type="Proteomes" id="UP000000547"/>
    </source>
</evidence>
<sequence length="39" mass="4587">MPYKSEHSNLILLMISFSNSLFENLTMLKAFINRNDLLQ</sequence>
<dbReference type="STRING" id="167879.CPS_0510"/>
<dbReference type="AlphaFoldDB" id="Q489J6"/>
<dbReference type="Proteomes" id="UP000000547">
    <property type="component" value="Chromosome"/>
</dbReference>
<dbReference type="EMBL" id="CP000083">
    <property type="protein sequence ID" value="AAZ25099.1"/>
    <property type="molecule type" value="Genomic_DNA"/>
</dbReference>
<dbReference type="KEGG" id="cps:CPS_0510"/>